<keyword evidence="1" id="KW-0732">Signal</keyword>
<feature type="signal peptide" evidence="1">
    <location>
        <begin position="1"/>
        <end position="22"/>
    </location>
</feature>
<accession>A0ABU8ELH5</accession>
<dbReference type="RefSeq" id="WP_336449604.1">
    <property type="nucleotide sequence ID" value="NZ_JBAWKY010000006.1"/>
</dbReference>
<reference evidence="2 3" key="1">
    <citation type="submission" date="2023-12" db="EMBL/GenBank/DDBJ databases">
        <authorList>
            <person name="Easwaran N."/>
            <person name="Lazarus H.P.S."/>
        </authorList>
    </citation>
    <scope>NUCLEOTIDE SEQUENCE [LARGE SCALE GENOMIC DNA]</scope>
    <source>
        <strain evidence="2 3">VIT-2023</strain>
    </source>
</reference>
<evidence type="ECO:0000256" key="1">
    <source>
        <dbReference type="SAM" id="SignalP"/>
    </source>
</evidence>
<comment type="caution">
    <text evidence="2">The sequence shown here is derived from an EMBL/GenBank/DDBJ whole genome shotgun (WGS) entry which is preliminary data.</text>
</comment>
<protein>
    <submittedName>
        <fullName evidence="2">WD40 repeat domain-containing protein</fullName>
    </submittedName>
</protein>
<dbReference type="SUPFAM" id="SSF101898">
    <property type="entry name" value="NHL repeat"/>
    <property type="match status" value="1"/>
</dbReference>
<proteinExistence type="predicted"/>
<organism evidence="2 3">
    <name type="scientific">Exiguobacterium indicum</name>
    <dbReference type="NCBI Taxonomy" id="296995"/>
    <lineage>
        <taxon>Bacteria</taxon>
        <taxon>Bacillati</taxon>
        <taxon>Bacillota</taxon>
        <taxon>Bacilli</taxon>
        <taxon>Bacillales</taxon>
        <taxon>Bacillales Family XII. Incertae Sedis</taxon>
        <taxon>Exiguobacterium</taxon>
    </lineage>
</organism>
<evidence type="ECO:0000313" key="3">
    <source>
        <dbReference type="Proteomes" id="UP001387110"/>
    </source>
</evidence>
<dbReference type="InterPro" id="IPR015943">
    <property type="entry name" value="WD40/YVTN_repeat-like_dom_sf"/>
</dbReference>
<dbReference type="Gene3D" id="2.130.10.10">
    <property type="entry name" value="YVTN repeat-like/Quinoprotein amine dehydrogenase"/>
    <property type="match status" value="1"/>
</dbReference>
<dbReference type="EMBL" id="JBAWKY010000006">
    <property type="protein sequence ID" value="MEI4463739.1"/>
    <property type="molecule type" value="Genomic_DNA"/>
</dbReference>
<feature type="chain" id="PRO_5045530744" evidence="1">
    <location>
        <begin position="23"/>
        <end position="565"/>
    </location>
</feature>
<keyword evidence="3" id="KW-1185">Reference proteome</keyword>
<sequence length="565" mass="61785">MKRGILLSAIGMLAVSGGSASALVTFPNTGTIGTGDEFILSSKGDHVWTVDANGSKAYDLETGARQSGIDRDMRDFAVSDDATRHVALTDEGFEVYDATLKTMASEPQTLMAGQERVADFSAVAFLPGSHTVVFLADQSGEGKLIGYDLDEQIVTFVRGTQQFGELLTSDRYIFVKADEAVYVYTHDGKFFREITPAGTSSLQDIDVTRDGVLVVAGDAQGVRVYDGKHGFKSAASDTFMTSTKAGIRSVAIDPSGTYVAALDEDERFRLFDRAGRRIYTSLDQRDDFVPGPIALTNQAKTIMLGVEGHTNLYAGRTVIERTASVTIPKAHASIREDKKQTLQLSVKRLDGKTVTVQKGISWTTTSKTIRIKGGILYGVKPGSYTIKATYEGHTATLKGKVGRAPLTSLTDVDWLERHWASVIKTGTLEGAYAFSTPYNRIKGKKATLSISVSDGGFEGPLINDLFYYSKANMQYPKSNRLGIVYMMPALSGRKIQRDEVFEAFGRGYTKPWSSGNTSVYSLERENKLLARYGITYKHAYLVGGRNITVHYDKEDIARIISVDCF</sequence>
<dbReference type="Proteomes" id="UP001387110">
    <property type="component" value="Unassembled WGS sequence"/>
</dbReference>
<dbReference type="Gene3D" id="2.60.40.1080">
    <property type="match status" value="1"/>
</dbReference>
<evidence type="ECO:0000313" key="2">
    <source>
        <dbReference type="EMBL" id="MEI4463739.1"/>
    </source>
</evidence>
<gene>
    <name evidence="2" type="ORF">SZL87_15035</name>
</gene>
<name>A0ABU8ELH5_9BACL</name>